<dbReference type="PROSITE" id="PS50054">
    <property type="entry name" value="TYR_PHOSPHATASE_DUAL"/>
    <property type="match status" value="1"/>
</dbReference>
<dbReference type="STRING" id="312017.W7X9P5"/>
<evidence type="ECO:0000256" key="1">
    <source>
        <dbReference type="ARBA" id="ARBA00008601"/>
    </source>
</evidence>
<keyword evidence="3" id="KW-0904">Protein phosphatase</keyword>
<dbReference type="KEGG" id="tet:TTHERM_000305449"/>
<evidence type="ECO:0000256" key="2">
    <source>
        <dbReference type="ARBA" id="ARBA00022801"/>
    </source>
</evidence>
<dbReference type="GO" id="GO:0005737">
    <property type="term" value="C:cytoplasm"/>
    <property type="evidence" value="ECO:0007669"/>
    <property type="project" value="TreeGrafter"/>
</dbReference>
<dbReference type="InParanoid" id="W7X9P5"/>
<dbReference type="InterPro" id="IPR016130">
    <property type="entry name" value="Tyr_Pase_AS"/>
</dbReference>
<dbReference type="GO" id="GO:0004722">
    <property type="term" value="F:protein serine/threonine phosphatase activity"/>
    <property type="evidence" value="ECO:0007669"/>
    <property type="project" value="UniProtKB-EC"/>
</dbReference>
<dbReference type="InterPro" id="IPR029021">
    <property type="entry name" value="Prot-tyrosine_phosphatase-like"/>
</dbReference>
<keyword evidence="8" id="KW-1185">Reference proteome</keyword>
<dbReference type="Gene3D" id="3.90.190.10">
    <property type="entry name" value="Protein tyrosine phosphatase superfamily"/>
    <property type="match status" value="1"/>
</dbReference>
<dbReference type="SMART" id="SM00195">
    <property type="entry name" value="DSPc"/>
    <property type="match status" value="1"/>
</dbReference>
<feature type="domain" description="Tyrosine specific protein phosphatases" evidence="6">
    <location>
        <begin position="122"/>
        <end position="176"/>
    </location>
</feature>
<protein>
    <submittedName>
        <fullName evidence="7">Tyrosine phosphatase</fullName>
    </submittedName>
</protein>
<dbReference type="FunFam" id="3.90.190.10:FF:000004">
    <property type="entry name" value="Protein phosphatase Slingshot homolog 2"/>
    <property type="match status" value="1"/>
</dbReference>
<dbReference type="PROSITE" id="PS50056">
    <property type="entry name" value="TYR_PHOSPHATASE_2"/>
    <property type="match status" value="1"/>
</dbReference>
<evidence type="ECO:0000313" key="7">
    <source>
        <dbReference type="EMBL" id="EWS73123.1"/>
    </source>
</evidence>
<evidence type="ECO:0000256" key="3">
    <source>
        <dbReference type="ARBA" id="ARBA00022912"/>
    </source>
</evidence>
<dbReference type="OrthoDB" id="292241at2759"/>
<dbReference type="EMBL" id="GG662608">
    <property type="protein sequence ID" value="EWS73123.1"/>
    <property type="molecule type" value="Genomic_DNA"/>
</dbReference>
<dbReference type="Pfam" id="PF00782">
    <property type="entry name" value="DSPc"/>
    <property type="match status" value="1"/>
</dbReference>
<organism evidence="7 8">
    <name type="scientific">Tetrahymena thermophila (strain SB210)</name>
    <dbReference type="NCBI Taxonomy" id="312017"/>
    <lineage>
        <taxon>Eukaryota</taxon>
        <taxon>Sar</taxon>
        <taxon>Alveolata</taxon>
        <taxon>Ciliophora</taxon>
        <taxon>Intramacronucleata</taxon>
        <taxon>Oligohymenophorea</taxon>
        <taxon>Hymenostomatida</taxon>
        <taxon>Tetrahymenina</taxon>
        <taxon>Tetrahymenidae</taxon>
        <taxon>Tetrahymena</taxon>
    </lineage>
</organism>
<dbReference type="AlphaFoldDB" id="W7X9P5"/>
<sequence>MDQNKQQTQDENLCLVCFIREADPSIISDLKICKECFQVTSKMMNEFKQSRFMQGKKYVEISEIIKDKLYLGNEDAATSKKDLQERGITHILVAGSQLDQYFKQDYTYLQLELADSINENISKFFKVSNQFIENGNVVYVHCAAGVSRSATLVIAYLMQKNKWTFDQAFEFVKSKRQVICPNSSFRSQLKEYENIILQSNQQENAQIV</sequence>
<dbReference type="SUPFAM" id="SSF52799">
    <property type="entry name" value="(Phosphotyrosine protein) phosphatases II"/>
    <property type="match status" value="1"/>
</dbReference>
<accession>W7X9P5</accession>
<name>W7X9P5_TETTS</name>
<evidence type="ECO:0000256" key="4">
    <source>
        <dbReference type="ARBA" id="ARBA00048336"/>
    </source>
</evidence>
<dbReference type="InterPro" id="IPR000340">
    <property type="entry name" value="Dual-sp_phosphatase_cat-dom"/>
</dbReference>
<evidence type="ECO:0000259" key="5">
    <source>
        <dbReference type="PROSITE" id="PS50054"/>
    </source>
</evidence>
<evidence type="ECO:0000259" key="6">
    <source>
        <dbReference type="PROSITE" id="PS50056"/>
    </source>
</evidence>
<proteinExistence type="inferred from homology"/>
<evidence type="ECO:0000313" key="8">
    <source>
        <dbReference type="Proteomes" id="UP000009168"/>
    </source>
</evidence>
<keyword evidence="2" id="KW-0378">Hydrolase</keyword>
<dbReference type="PROSITE" id="PS00383">
    <property type="entry name" value="TYR_PHOSPHATASE_1"/>
    <property type="match status" value="1"/>
</dbReference>
<reference evidence="8" key="1">
    <citation type="journal article" date="2006" name="PLoS Biol.">
        <title>Macronuclear genome sequence of the ciliate Tetrahymena thermophila, a model eukaryote.</title>
        <authorList>
            <person name="Eisen J.A."/>
            <person name="Coyne R.S."/>
            <person name="Wu M."/>
            <person name="Wu D."/>
            <person name="Thiagarajan M."/>
            <person name="Wortman J.R."/>
            <person name="Badger J.H."/>
            <person name="Ren Q."/>
            <person name="Amedeo P."/>
            <person name="Jones K.M."/>
            <person name="Tallon L.J."/>
            <person name="Delcher A.L."/>
            <person name="Salzberg S.L."/>
            <person name="Silva J.C."/>
            <person name="Haas B.J."/>
            <person name="Majoros W.H."/>
            <person name="Farzad M."/>
            <person name="Carlton J.M."/>
            <person name="Smith R.K. Jr."/>
            <person name="Garg J."/>
            <person name="Pearlman R.E."/>
            <person name="Karrer K.M."/>
            <person name="Sun L."/>
            <person name="Manning G."/>
            <person name="Elde N.C."/>
            <person name="Turkewitz A.P."/>
            <person name="Asai D.J."/>
            <person name="Wilkes D.E."/>
            <person name="Wang Y."/>
            <person name="Cai H."/>
            <person name="Collins K."/>
            <person name="Stewart B.A."/>
            <person name="Lee S.R."/>
            <person name="Wilamowska K."/>
            <person name="Weinberg Z."/>
            <person name="Ruzzo W.L."/>
            <person name="Wloga D."/>
            <person name="Gaertig J."/>
            <person name="Frankel J."/>
            <person name="Tsao C.-C."/>
            <person name="Gorovsky M.A."/>
            <person name="Keeling P.J."/>
            <person name="Waller R.F."/>
            <person name="Patron N.J."/>
            <person name="Cherry J.M."/>
            <person name="Stover N.A."/>
            <person name="Krieger C.J."/>
            <person name="del Toro C."/>
            <person name="Ryder H.F."/>
            <person name="Williamson S.C."/>
            <person name="Barbeau R.A."/>
            <person name="Hamilton E.P."/>
            <person name="Orias E."/>
        </authorList>
    </citation>
    <scope>NUCLEOTIDE SEQUENCE [LARGE SCALE GENOMIC DNA]</scope>
    <source>
        <strain evidence="8">SB210</strain>
    </source>
</reference>
<dbReference type="Proteomes" id="UP000009168">
    <property type="component" value="Unassembled WGS sequence"/>
</dbReference>
<gene>
    <name evidence="7" type="ORF">TTHERM_000305449</name>
</gene>
<dbReference type="GO" id="GO:0043409">
    <property type="term" value="P:negative regulation of MAPK cascade"/>
    <property type="evidence" value="ECO:0007669"/>
    <property type="project" value="TreeGrafter"/>
</dbReference>
<dbReference type="GeneID" id="24438311"/>
<comment type="similarity">
    <text evidence="1">Belongs to the protein-tyrosine phosphatase family. Non-receptor class dual specificity subfamily.</text>
</comment>
<dbReference type="CDD" id="cd14498">
    <property type="entry name" value="DSP"/>
    <property type="match status" value="1"/>
</dbReference>
<dbReference type="PANTHER" id="PTHR10159">
    <property type="entry name" value="DUAL SPECIFICITY PROTEIN PHOSPHATASE"/>
    <property type="match status" value="1"/>
</dbReference>
<comment type="catalytic activity">
    <reaction evidence="4">
        <text>O-phospho-L-threonyl-[protein] + H2O = L-threonyl-[protein] + phosphate</text>
        <dbReference type="Rhea" id="RHEA:47004"/>
        <dbReference type="Rhea" id="RHEA-COMP:11060"/>
        <dbReference type="Rhea" id="RHEA-COMP:11605"/>
        <dbReference type="ChEBI" id="CHEBI:15377"/>
        <dbReference type="ChEBI" id="CHEBI:30013"/>
        <dbReference type="ChEBI" id="CHEBI:43474"/>
        <dbReference type="ChEBI" id="CHEBI:61977"/>
        <dbReference type="EC" id="3.1.3.16"/>
    </reaction>
</comment>
<dbReference type="InterPro" id="IPR020422">
    <property type="entry name" value="TYR_PHOSPHATASE_DUAL_dom"/>
</dbReference>
<dbReference type="PANTHER" id="PTHR10159:SF519">
    <property type="entry name" value="DUAL SPECIFICITY PROTEIN PHOSPHATASE MPK3"/>
    <property type="match status" value="1"/>
</dbReference>
<feature type="domain" description="Tyrosine-protein phosphatase" evidence="5">
    <location>
        <begin position="60"/>
        <end position="198"/>
    </location>
</feature>
<dbReference type="InterPro" id="IPR000387">
    <property type="entry name" value="Tyr_Pase_dom"/>
</dbReference>
<dbReference type="RefSeq" id="XP_012654310.1">
    <property type="nucleotide sequence ID" value="XM_012798856.1"/>
</dbReference>